<gene>
    <name evidence="3" type="ORF">L873DRAFT_1847217</name>
</gene>
<accession>A0A3N4J566</accession>
<dbReference type="EMBL" id="ML120452">
    <property type="protein sequence ID" value="RPA93442.1"/>
    <property type="molecule type" value="Genomic_DNA"/>
</dbReference>
<feature type="region of interest" description="Disordered" evidence="1">
    <location>
        <begin position="28"/>
        <end position="51"/>
    </location>
</feature>
<name>A0A3N4J566_9PEZI</name>
<feature type="chain" id="PRO_5018291297" evidence="2">
    <location>
        <begin position="19"/>
        <end position="400"/>
    </location>
</feature>
<dbReference type="OrthoDB" id="10644339at2759"/>
<dbReference type="STRING" id="1336337.A0A3N4J566"/>
<evidence type="ECO:0000313" key="3">
    <source>
        <dbReference type="EMBL" id="RPA93442.1"/>
    </source>
</evidence>
<evidence type="ECO:0000256" key="2">
    <source>
        <dbReference type="SAM" id="SignalP"/>
    </source>
</evidence>
<feature type="compositionally biased region" description="Low complexity" evidence="1">
    <location>
        <begin position="312"/>
        <end position="332"/>
    </location>
</feature>
<evidence type="ECO:0000313" key="4">
    <source>
        <dbReference type="Proteomes" id="UP000276215"/>
    </source>
</evidence>
<reference evidence="3 4" key="1">
    <citation type="journal article" date="2018" name="Nat. Ecol. Evol.">
        <title>Pezizomycetes genomes reveal the molecular basis of ectomycorrhizal truffle lifestyle.</title>
        <authorList>
            <person name="Murat C."/>
            <person name="Payen T."/>
            <person name="Noel B."/>
            <person name="Kuo A."/>
            <person name="Morin E."/>
            <person name="Chen J."/>
            <person name="Kohler A."/>
            <person name="Krizsan K."/>
            <person name="Balestrini R."/>
            <person name="Da Silva C."/>
            <person name="Montanini B."/>
            <person name="Hainaut M."/>
            <person name="Levati E."/>
            <person name="Barry K.W."/>
            <person name="Belfiori B."/>
            <person name="Cichocki N."/>
            <person name="Clum A."/>
            <person name="Dockter R.B."/>
            <person name="Fauchery L."/>
            <person name="Guy J."/>
            <person name="Iotti M."/>
            <person name="Le Tacon F."/>
            <person name="Lindquist E.A."/>
            <person name="Lipzen A."/>
            <person name="Malagnac F."/>
            <person name="Mello A."/>
            <person name="Molinier V."/>
            <person name="Miyauchi S."/>
            <person name="Poulain J."/>
            <person name="Riccioni C."/>
            <person name="Rubini A."/>
            <person name="Sitrit Y."/>
            <person name="Splivallo R."/>
            <person name="Traeger S."/>
            <person name="Wang M."/>
            <person name="Zifcakova L."/>
            <person name="Wipf D."/>
            <person name="Zambonelli A."/>
            <person name="Paolocci F."/>
            <person name="Nowrousian M."/>
            <person name="Ottonello S."/>
            <person name="Baldrian P."/>
            <person name="Spatafora J.W."/>
            <person name="Henrissat B."/>
            <person name="Nagy L.G."/>
            <person name="Aury J.M."/>
            <person name="Wincker P."/>
            <person name="Grigoriev I.V."/>
            <person name="Bonfante P."/>
            <person name="Martin F.M."/>
        </authorList>
    </citation>
    <scope>NUCLEOTIDE SEQUENCE [LARGE SCALE GENOMIC DNA]</scope>
    <source>
        <strain evidence="3 4">120613-1</strain>
    </source>
</reference>
<proteinExistence type="predicted"/>
<organism evidence="3 4">
    <name type="scientific">Choiromyces venosus 120613-1</name>
    <dbReference type="NCBI Taxonomy" id="1336337"/>
    <lineage>
        <taxon>Eukaryota</taxon>
        <taxon>Fungi</taxon>
        <taxon>Dikarya</taxon>
        <taxon>Ascomycota</taxon>
        <taxon>Pezizomycotina</taxon>
        <taxon>Pezizomycetes</taxon>
        <taxon>Pezizales</taxon>
        <taxon>Tuberaceae</taxon>
        <taxon>Choiromyces</taxon>
    </lineage>
</organism>
<keyword evidence="4" id="KW-1185">Reference proteome</keyword>
<feature type="signal peptide" evidence="2">
    <location>
        <begin position="1"/>
        <end position="18"/>
    </location>
</feature>
<keyword evidence="2" id="KW-0732">Signal</keyword>
<protein>
    <submittedName>
        <fullName evidence="3">Uncharacterized protein</fullName>
    </submittedName>
</protein>
<evidence type="ECO:0000256" key="1">
    <source>
        <dbReference type="SAM" id="MobiDB-lite"/>
    </source>
</evidence>
<dbReference type="Proteomes" id="UP000276215">
    <property type="component" value="Unassembled WGS sequence"/>
</dbReference>
<feature type="region of interest" description="Disordered" evidence="1">
    <location>
        <begin position="307"/>
        <end position="347"/>
    </location>
</feature>
<sequence>MLRKSFLLLGCCIPLVIGLPPLYSKTDRGPEPTTPAIITSTSPLPPATDLRRRNAVPSLPRFCDESPCTAIRIIYGVTTRLPCEGQVGCITYAKGGLMGVLPTFVTAVQLAPSQALGKASTSSESTGISQEETTTYYVYVTEEIKPSSSRVTSSATTLAPISTALGATTSSATSYMAGVVKAPSIQSYSTPALSSQPSSHISTTPVKSSLTKTISVPASSHLQSMTSRLSSLQSTMSLKIPNTLTSTSTTTPSTSIPTYGASSVINEVSAMPVVTHTPTSLVGFARIGSVITDISLLMSILSATPTLSPMGSAQSSNPSANNATTTKASMATPSSQMSAPLGGNKSITSTRTITRTALAPTITGQPNRVDKSFWSPGKKQAECACQCNGKNFNITIPRPV</sequence>
<dbReference type="AlphaFoldDB" id="A0A3N4J566"/>